<name>A0A1Y2H6W9_9FUNG</name>
<proteinExistence type="predicted"/>
<gene>
    <name evidence="1" type="ORF">BCR44DRAFT_40701</name>
</gene>
<evidence type="ECO:0000313" key="2">
    <source>
        <dbReference type="Proteomes" id="UP000193411"/>
    </source>
</evidence>
<feature type="non-terminal residue" evidence="1">
    <location>
        <position position="132"/>
    </location>
</feature>
<dbReference type="AlphaFoldDB" id="A0A1Y2H6W9"/>
<organism evidence="1 2">
    <name type="scientific">Catenaria anguillulae PL171</name>
    <dbReference type="NCBI Taxonomy" id="765915"/>
    <lineage>
        <taxon>Eukaryota</taxon>
        <taxon>Fungi</taxon>
        <taxon>Fungi incertae sedis</taxon>
        <taxon>Blastocladiomycota</taxon>
        <taxon>Blastocladiomycetes</taxon>
        <taxon>Blastocladiales</taxon>
        <taxon>Catenariaceae</taxon>
        <taxon>Catenaria</taxon>
    </lineage>
</organism>
<keyword evidence="2" id="KW-1185">Reference proteome</keyword>
<sequence length="132" mass="14965">MHIANGDESHPHMSCALDWKRFRAESIRHTGHFGGQDRQTARAARFPHAMTRQHMGWCGSAMLKEHGLGMHCGPDPPWDALRTRPTIRFAKRDRNNNKTKSVCARRTYPSQNKSECGGRWAGVAVQCNGWKV</sequence>
<comment type="caution">
    <text evidence="1">The sequence shown here is derived from an EMBL/GenBank/DDBJ whole genome shotgun (WGS) entry which is preliminary data.</text>
</comment>
<dbReference type="Proteomes" id="UP000193411">
    <property type="component" value="Unassembled WGS sequence"/>
</dbReference>
<evidence type="ECO:0000313" key="1">
    <source>
        <dbReference type="EMBL" id="ORZ30255.1"/>
    </source>
</evidence>
<reference evidence="1 2" key="1">
    <citation type="submission" date="2016-07" db="EMBL/GenBank/DDBJ databases">
        <title>Pervasive Adenine N6-methylation of Active Genes in Fungi.</title>
        <authorList>
            <consortium name="DOE Joint Genome Institute"/>
            <person name="Mondo S.J."/>
            <person name="Dannebaum R.O."/>
            <person name="Kuo R.C."/>
            <person name="Labutti K."/>
            <person name="Haridas S."/>
            <person name="Kuo A."/>
            <person name="Salamov A."/>
            <person name="Ahrendt S.R."/>
            <person name="Lipzen A."/>
            <person name="Sullivan W."/>
            <person name="Andreopoulos W.B."/>
            <person name="Clum A."/>
            <person name="Lindquist E."/>
            <person name="Daum C."/>
            <person name="Ramamoorthy G.K."/>
            <person name="Gryganskyi A."/>
            <person name="Culley D."/>
            <person name="Magnuson J.K."/>
            <person name="James T.Y."/>
            <person name="O'Malley M.A."/>
            <person name="Stajich J.E."/>
            <person name="Spatafora J.W."/>
            <person name="Visel A."/>
            <person name="Grigoriev I.V."/>
        </authorList>
    </citation>
    <scope>NUCLEOTIDE SEQUENCE [LARGE SCALE GENOMIC DNA]</scope>
    <source>
        <strain evidence="1 2">PL171</strain>
    </source>
</reference>
<protein>
    <submittedName>
        <fullName evidence="1">Uncharacterized protein</fullName>
    </submittedName>
</protein>
<accession>A0A1Y2H6W9</accession>
<dbReference type="EMBL" id="MCFL01000092">
    <property type="protein sequence ID" value="ORZ30255.1"/>
    <property type="molecule type" value="Genomic_DNA"/>
</dbReference>